<keyword evidence="6" id="KW-0472">Membrane</keyword>
<sequence length="529" mass="62721">MFLHPRSVNKIICHTPSRMYYIHTLSWVLNLFGVFFILAAHEHYSIDVFIAFYISTRLFLYYHTLANNRALYQRDRKRTRIWFPLFYFFESGLTFSDIFLVRHKIKMLHRSNSLNLYDSKGRNGEAKMLTDELERTKERLRKPCEMCLNYELQLQSMQKKESELLKQLNDSEAVLKSRRDDLRREEAFRAELEEKFAEEAKEIELQINQLRERFDSSATELAEIRNILTNYYAEASEKIISLTSSKEEMNRQIEKLAAENELLLGKHIAKSDELQSEVIDLPEKMEDMQFYCLKLREDLITALVAKERKEETYRSEILFLKEQNRSEQQSKETMIQDLTEDYDRLRESMEQLTIKYKNLKEQLASASSKLSDSETLISENQRIISNLEQEVLELNSLKVKLEEENLTFKSKIQSLQNDLHNSEQVQKDFVKLSQSLQIQLEKIRQADTEVRWQHEEDINECNNCKKKFHSRKEKHHCSHCGKIFCFDCNNKTVYGGPKNRSFKVCNVCHTLLDRETAPYFSNEPPQSPT</sequence>
<keyword evidence="5" id="KW-0175">Coiled coil</keyword>
<evidence type="ECO:0000256" key="3">
    <source>
        <dbReference type="ARBA" id="ARBA00022833"/>
    </source>
</evidence>
<evidence type="ECO:0000256" key="5">
    <source>
        <dbReference type="SAM" id="Coils"/>
    </source>
</evidence>
<dbReference type="InterPro" id="IPR015390">
    <property type="entry name" value="Rabaptin_Rab5-bd_dom"/>
</dbReference>
<evidence type="ECO:0000256" key="4">
    <source>
        <dbReference type="PROSITE-ProRule" id="PRU00091"/>
    </source>
</evidence>
<protein>
    <recommendedName>
        <fullName evidence="7">FYVE-type domain-containing protein</fullName>
    </recommendedName>
</protein>
<dbReference type="PROSITE" id="PS50178">
    <property type="entry name" value="ZF_FYVE"/>
    <property type="match status" value="1"/>
</dbReference>
<feature type="coiled-coil region" evidence="5">
    <location>
        <begin position="328"/>
        <end position="418"/>
    </location>
</feature>
<dbReference type="InterPro" id="IPR011011">
    <property type="entry name" value="Znf_FYVE_PHD"/>
</dbReference>
<keyword evidence="9" id="KW-1185">Reference proteome</keyword>
<evidence type="ECO:0000256" key="6">
    <source>
        <dbReference type="SAM" id="Phobius"/>
    </source>
</evidence>
<dbReference type="eggNOG" id="KOG0993">
    <property type="taxonomic scope" value="Eukaryota"/>
</dbReference>
<dbReference type="STRING" id="32264.T1K8P5"/>
<dbReference type="EnsemblMetazoa" id="tetur07g02080.1">
    <property type="protein sequence ID" value="tetur07g02080.1"/>
    <property type="gene ID" value="tetur07g02080"/>
</dbReference>
<dbReference type="PANTHER" id="PTHR31179:SF7">
    <property type="entry name" value="FYVE-TYPE DOMAIN-CONTAINING PROTEIN"/>
    <property type="match status" value="1"/>
</dbReference>
<dbReference type="SUPFAM" id="SSF57903">
    <property type="entry name" value="FYVE/PHD zinc finger"/>
    <property type="match status" value="1"/>
</dbReference>
<dbReference type="InterPro" id="IPR003914">
    <property type="entry name" value="Rabaptin"/>
</dbReference>
<reference evidence="8" key="2">
    <citation type="submission" date="2015-06" db="UniProtKB">
        <authorList>
            <consortium name="EnsemblMetazoa"/>
        </authorList>
    </citation>
    <scope>IDENTIFICATION</scope>
</reference>
<dbReference type="AlphaFoldDB" id="T1K8P5"/>
<keyword evidence="2 4" id="KW-0863">Zinc-finger</keyword>
<dbReference type="GO" id="GO:0008270">
    <property type="term" value="F:zinc ion binding"/>
    <property type="evidence" value="ECO:0007669"/>
    <property type="project" value="UniProtKB-KW"/>
</dbReference>
<dbReference type="FunFam" id="1.20.5.730:FF:000005">
    <property type="entry name" value="RABaptiN (Rab effector)"/>
    <property type="match status" value="1"/>
</dbReference>
<evidence type="ECO:0000256" key="1">
    <source>
        <dbReference type="ARBA" id="ARBA00022723"/>
    </source>
</evidence>
<dbReference type="InterPro" id="IPR000306">
    <property type="entry name" value="Znf_FYVE"/>
</dbReference>
<feature type="coiled-coil region" evidence="5">
    <location>
        <begin position="154"/>
        <end position="266"/>
    </location>
</feature>
<keyword evidence="3" id="KW-0862">Zinc</keyword>
<dbReference type="Gene3D" id="3.30.40.10">
    <property type="entry name" value="Zinc/RING finger domain, C3HC4 (zinc finger)"/>
    <property type="match status" value="1"/>
</dbReference>
<dbReference type="GO" id="GO:0005096">
    <property type="term" value="F:GTPase activator activity"/>
    <property type="evidence" value="ECO:0007669"/>
    <property type="project" value="InterPro"/>
</dbReference>
<dbReference type="SMART" id="SM00064">
    <property type="entry name" value="FYVE"/>
    <property type="match status" value="1"/>
</dbReference>
<dbReference type="PANTHER" id="PTHR31179">
    <property type="entry name" value="RAB GTPASE-BINDING EFFECTOR PROTEIN"/>
    <property type="match status" value="1"/>
</dbReference>
<evidence type="ECO:0000259" key="7">
    <source>
        <dbReference type="PROSITE" id="PS50178"/>
    </source>
</evidence>
<dbReference type="InterPro" id="IPR025749">
    <property type="entry name" value="Sphingomyelin_synth-like_dom"/>
</dbReference>
<feature type="transmembrane region" description="Helical" evidence="6">
    <location>
        <begin position="81"/>
        <end position="101"/>
    </location>
</feature>
<dbReference type="InterPro" id="IPR013083">
    <property type="entry name" value="Znf_RING/FYVE/PHD"/>
</dbReference>
<feature type="transmembrane region" description="Helical" evidence="6">
    <location>
        <begin position="20"/>
        <end position="38"/>
    </location>
</feature>
<keyword evidence="1" id="KW-0479">Metal-binding</keyword>
<dbReference type="Proteomes" id="UP000015104">
    <property type="component" value="Unassembled WGS sequence"/>
</dbReference>
<reference evidence="9" key="1">
    <citation type="submission" date="2011-08" db="EMBL/GenBank/DDBJ databases">
        <authorList>
            <person name="Rombauts S."/>
        </authorList>
    </citation>
    <scope>NUCLEOTIDE SEQUENCE</scope>
    <source>
        <strain evidence="9">London</strain>
    </source>
</reference>
<dbReference type="CDD" id="cd15739">
    <property type="entry name" value="FYVE_RABE_unchar"/>
    <property type="match status" value="1"/>
</dbReference>
<dbReference type="Pfam" id="PF01363">
    <property type="entry name" value="FYVE"/>
    <property type="match status" value="1"/>
</dbReference>
<name>T1K8P5_TETUR</name>
<dbReference type="GO" id="GO:0006897">
    <property type="term" value="P:endocytosis"/>
    <property type="evidence" value="ECO:0007669"/>
    <property type="project" value="InterPro"/>
</dbReference>
<evidence type="ECO:0000313" key="8">
    <source>
        <dbReference type="EnsemblMetazoa" id="tetur07g02080.1"/>
    </source>
</evidence>
<dbReference type="Pfam" id="PF09311">
    <property type="entry name" value="Rab5-bind"/>
    <property type="match status" value="1"/>
</dbReference>
<keyword evidence="6" id="KW-0812">Transmembrane</keyword>
<feature type="transmembrane region" description="Helical" evidence="6">
    <location>
        <begin position="44"/>
        <end position="60"/>
    </location>
</feature>
<organism evidence="8 9">
    <name type="scientific">Tetranychus urticae</name>
    <name type="common">Two-spotted spider mite</name>
    <dbReference type="NCBI Taxonomy" id="32264"/>
    <lineage>
        <taxon>Eukaryota</taxon>
        <taxon>Metazoa</taxon>
        <taxon>Ecdysozoa</taxon>
        <taxon>Arthropoda</taxon>
        <taxon>Chelicerata</taxon>
        <taxon>Arachnida</taxon>
        <taxon>Acari</taxon>
        <taxon>Acariformes</taxon>
        <taxon>Trombidiformes</taxon>
        <taxon>Prostigmata</taxon>
        <taxon>Eleutherengona</taxon>
        <taxon>Raphignathae</taxon>
        <taxon>Tetranychoidea</taxon>
        <taxon>Tetranychidae</taxon>
        <taxon>Tetranychus</taxon>
    </lineage>
</organism>
<proteinExistence type="predicted"/>
<evidence type="ECO:0000313" key="9">
    <source>
        <dbReference type="Proteomes" id="UP000015104"/>
    </source>
</evidence>
<dbReference type="Pfam" id="PF14360">
    <property type="entry name" value="PAP2_C"/>
    <property type="match status" value="1"/>
</dbReference>
<dbReference type="EMBL" id="CAEY01001879">
    <property type="status" value="NOT_ANNOTATED_CDS"/>
    <property type="molecule type" value="Genomic_DNA"/>
</dbReference>
<dbReference type="HOGENOM" id="CLU_2018140_0_0_1"/>
<feature type="domain" description="FYVE-type" evidence="7">
    <location>
        <begin position="455"/>
        <end position="513"/>
    </location>
</feature>
<evidence type="ECO:0000256" key="2">
    <source>
        <dbReference type="ARBA" id="ARBA00022771"/>
    </source>
</evidence>
<dbReference type="SUPFAM" id="SSF103652">
    <property type="entry name" value="G protein-binding domain"/>
    <property type="match status" value="1"/>
</dbReference>
<keyword evidence="6" id="KW-1133">Transmembrane helix</keyword>
<dbReference type="InterPro" id="IPR017455">
    <property type="entry name" value="Znf_FYVE-rel"/>
</dbReference>
<dbReference type="Gene3D" id="1.20.5.730">
    <property type="entry name" value="Single helix bin"/>
    <property type="match status" value="1"/>
</dbReference>
<accession>T1K8P5</accession>